<evidence type="ECO:0000256" key="2">
    <source>
        <dbReference type="SAM" id="Phobius"/>
    </source>
</evidence>
<evidence type="ECO:0000313" key="4">
    <source>
        <dbReference type="Proteomes" id="UP000823046"/>
    </source>
</evidence>
<keyword evidence="2" id="KW-1133">Transmembrane helix</keyword>
<dbReference type="Proteomes" id="UP000823046">
    <property type="component" value="Unassembled WGS sequence"/>
</dbReference>
<evidence type="ECO:0000256" key="1">
    <source>
        <dbReference type="SAM" id="MobiDB-lite"/>
    </source>
</evidence>
<keyword evidence="2" id="KW-0472">Membrane</keyword>
<accession>A0ABQ7JCS9</accession>
<feature type="compositionally biased region" description="Polar residues" evidence="1">
    <location>
        <begin position="1"/>
        <end position="25"/>
    </location>
</feature>
<comment type="caution">
    <text evidence="3">The sequence shown here is derived from an EMBL/GenBank/DDBJ whole genome shotgun (WGS) entry which is preliminary data.</text>
</comment>
<feature type="region of interest" description="Disordered" evidence="1">
    <location>
        <begin position="1"/>
        <end position="29"/>
    </location>
</feature>
<protein>
    <submittedName>
        <fullName evidence="3">Uncharacterized protein</fullName>
    </submittedName>
</protein>
<sequence length="94" mass="10111">MSASGLFSRHISTTKIDSNSPSDSTLPKMRPSVLKPYNVKSASPPALLGLSGNPALLYYLNPVAMVLRPLLAFSVFGEIMKMVLATMSSAHLFK</sequence>
<gene>
    <name evidence="3" type="ORF">IE077_004269</name>
</gene>
<dbReference type="EMBL" id="JADAQX010000120">
    <property type="protein sequence ID" value="KAF8821841.1"/>
    <property type="molecule type" value="Genomic_DNA"/>
</dbReference>
<evidence type="ECO:0000313" key="3">
    <source>
        <dbReference type="EMBL" id="KAF8821841.1"/>
    </source>
</evidence>
<feature type="transmembrane region" description="Helical" evidence="2">
    <location>
        <begin position="56"/>
        <end position="77"/>
    </location>
</feature>
<proteinExistence type="predicted"/>
<reference evidence="3 4" key="1">
    <citation type="journal article" date="2020" name="bioRxiv">
        <title>Metabolic contributions of an alphaproteobacterial endosymbiont in the apicomplexan Cardiosporidium cionae.</title>
        <authorList>
            <person name="Hunter E.S."/>
            <person name="Paight C.J."/>
            <person name="Lane C.E."/>
        </authorList>
    </citation>
    <scope>NUCLEOTIDE SEQUENCE [LARGE SCALE GENOMIC DNA]</scope>
    <source>
        <strain evidence="3">ESH_2018</strain>
    </source>
</reference>
<name>A0ABQ7JCS9_9APIC</name>
<keyword evidence="4" id="KW-1185">Reference proteome</keyword>
<organism evidence="3 4">
    <name type="scientific">Cardiosporidium cionae</name>
    <dbReference type="NCBI Taxonomy" id="476202"/>
    <lineage>
        <taxon>Eukaryota</taxon>
        <taxon>Sar</taxon>
        <taxon>Alveolata</taxon>
        <taxon>Apicomplexa</taxon>
        <taxon>Aconoidasida</taxon>
        <taxon>Nephromycida</taxon>
        <taxon>Cardiosporidium</taxon>
    </lineage>
</organism>
<keyword evidence="2" id="KW-0812">Transmembrane</keyword>